<sequence length="419" mass="47322">MKIALLGQFGSGNIGNDGSLKSMTEYLREYAPDADLLCICSRPEEIMATMGLAAVGITRSASLSQGRSLVVSKLSRLNRIRQNFEYAFRTAKDCDLIIVPGTGILDDFKELPFGWPFCLLRWTTAARLARTPVAFVSVGAGPINNWLSRRFLISAAKGTDYISYRDQNSLDYMSEYGSAYNNSVYPDIVFRQKSQETRRVKRNARERPCIGLGVMNYSGWSKSGANNQETYERYISEMTLLARLLTSEGSQVRLLTGGREDRTAVEEILDAAKRWQDEETSSLLEYNEINSLDDLRDEIAQTDIVVASRYHNVVCSLAMLKPTISLAYASKNDAIMRDFGLQDYSRSISNFAARDILGLIKMAHADGANIARRSAITMRDYRRRLSIQDLCIFNLFLIRTQRRLDTTFAHDSRDDLRCE</sequence>
<dbReference type="PANTHER" id="PTHR36836:SF1">
    <property type="entry name" value="COLANIC ACID BIOSYNTHESIS PROTEIN WCAK"/>
    <property type="match status" value="1"/>
</dbReference>
<keyword evidence="2" id="KW-0614">Plasmid</keyword>
<accession>A0AAU8AT30</accession>
<dbReference type="PANTHER" id="PTHR36836">
    <property type="entry name" value="COLANIC ACID BIOSYNTHESIS PROTEIN WCAK"/>
    <property type="match status" value="1"/>
</dbReference>
<reference evidence="2" key="1">
    <citation type="submission" date="2023-02" db="EMBL/GenBank/DDBJ databases">
        <title>Description and genomic characterization of Salipiger bruguierae sp. nov., isolated from the sediment of mangrove plant Bruguiera sexangula.</title>
        <authorList>
            <person name="Long M."/>
        </authorList>
    </citation>
    <scope>NUCLEOTIDE SEQUENCE</scope>
    <source>
        <strain evidence="2">H15</strain>
        <plasmid evidence="2">unnamed4</plasmid>
    </source>
</reference>
<keyword evidence="2" id="KW-0808">Transferase</keyword>
<feature type="domain" description="Polysaccharide pyruvyl transferase" evidence="1">
    <location>
        <begin position="13"/>
        <end position="329"/>
    </location>
</feature>
<evidence type="ECO:0000259" key="1">
    <source>
        <dbReference type="Pfam" id="PF04230"/>
    </source>
</evidence>
<gene>
    <name evidence="2" type="ORF">PVT71_27555</name>
</gene>
<organism evidence="2">
    <name type="scientific">Alloyangia sp. H15</name>
    <dbReference type="NCBI Taxonomy" id="3029062"/>
    <lineage>
        <taxon>Bacteria</taxon>
        <taxon>Pseudomonadati</taxon>
        <taxon>Pseudomonadota</taxon>
        <taxon>Alphaproteobacteria</taxon>
        <taxon>Rhodobacterales</taxon>
        <taxon>Roseobacteraceae</taxon>
        <taxon>Alloyangia</taxon>
    </lineage>
</organism>
<dbReference type="EMBL" id="CP123389">
    <property type="protein sequence ID" value="XCC97662.1"/>
    <property type="molecule type" value="Genomic_DNA"/>
</dbReference>
<name>A0AAU8AT30_9RHOB</name>
<dbReference type="GO" id="GO:0016740">
    <property type="term" value="F:transferase activity"/>
    <property type="evidence" value="ECO:0007669"/>
    <property type="project" value="UniProtKB-KW"/>
</dbReference>
<geneLocation type="plasmid" evidence="2">
    <name>unnamed4</name>
</geneLocation>
<protein>
    <submittedName>
        <fullName evidence="2">Polysaccharide pyruvyl transferase family protein</fullName>
    </submittedName>
</protein>
<evidence type="ECO:0000313" key="2">
    <source>
        <dbReference type="EMBL" id="XCC97662.1"/>
    </source>
</evidence>
<dbReference type="Pfam" id="PF04230">
    <property type="entry name" value="PS_pyruv_trans"/>
    <property type="match status" value="1"/>
</dbReference>
<proteinExistence type="predicted"/>
<dbReference type="InterPro" id="IPR007345">
    <property type="entry name" value="Polysacch_pyruvyl_Trfase"/>
</dbReference>
<dbReference type="RefSeq" id="WP_353476552.1">
    <property type="nucleotide sequence ID" value="NZ_CP123389.1"/>
</dbReference>
<dbReference type="AlphaFoldDB" id="A0AAU8AT30"/>